<protein>
    <submittedName>
        <fullName evidence="3">Uncharacterized protein</fullName>
    </submittedName>
</protein>
<dbReference type="STRING" id="42253.NITMOv2_4428"/>
<evidence type="ECO:0000256" key="2">
    <source>
        <dbReference type="ARBA" id="ARBA00022679"/>
    </source>
</evidence>
<reference evidence="3 4" key="1">
    <citation type="journal article" date="2015" name="Proc. Natl. Acad. Sci. U.S.A.">
        <title>Expanded metabolic versatility of ubiquitous nitrite-oxidizing bacteria from the genus Nitrospira.</title>
        <authorList>
            <person name="Koch H."/>
            <person name="Lucker S."/>
            <person name="Albertsen M."/>
            <person name="Kitzinger K."/>
            <person name="Herbold C."/>
            <person name="Spieck E."/>
            <person name="Nielsen P.H."/>
            <person name="Wagner M."/>
            <person name="Daims H."/>
        </authorList>
    </citation>
    <scope>NUCLEOTIDE SEQUENCE [LARGE SCALE GENOMIC DNA]</scope>
    <source>
        <strain evidence="3 4">NSP M-1</strain>
    </source>
</reference>
<dbReference type="InterPro" id="IPR038375">
    <property type="entry name" value="NDUFAF7_sf"/>
</dbReference>
<dbReference type="KEGG" id="nmv:NITMOv2_4428"/>
<accession>A0A0K2GIL4</accession>
<evidence type="ECO:0000313" key="3">
    <source>
        <dbReference type="EMBL" id="ALA60803.1"/>
    </source>
</evidence>
<dbReference type="InterPro" id="IPR003788">
    <property type="entry name" value="NDUFAF7"/>
</dbReference>
<keyword evidence="4" id="KW-1185">Reference proteome</keyword>
<dbReference type="GO" id="GO:0008168">
    <property type="term" value="F:methyltransferase activity"/>
    <property type="evidence" value="ECO:0007669"/>
    <property type="project" value="UniProtKB-KW"/>
</dbReference>
<organism evidence="3 4">
    <name type="scientific">Nitrospira moscoviensis</name>
    <dbReference type="NCBI Taxonomy" id="42253"/>
    <lineage>
        <taxon>Bacteria</taxon>
        <taxon>Pseudomonadati</taxon>
        <taxon>Nitrospirota</taxon>
        <taxon>Nitrospiria</taxon>
        <taxon>Nitrospirales</taxon>
        <taxon>Nitrospiraceae</taxon>
        <taxon>Nitrospira</taxon>
    </lineage>
</organism>
<proteinExistence type="predicted"/>
<dbReference type="Gene3D" id="3.40.50.12710">
    <property type="match status" value="1"/>
</dbReference>
<keyword evidence="1" id="KW-0489">Methyltransferase</keyword>
<dbReference type="PATRIC" id="fig|42253.5.peg.4367"/>
<evidence type="ECO:0000256" key="1">
    <source>
        <dbReference type="ARBA" id="ARBA00022603"/>
    </source>
</evidence>
<dbReference type="SUPFAM" id="SSF53335">
    <property type="entry name" value="S-adenosyl-L-methionine-dependent methyltransferases"/>
    <property type="match status" value="1"/>
</dbReference>
<dbReference type="InterPro" id="IPR029063">
    <property type="entry name" value="SAM-dependent_MTases_sf"/>
</dbReference>
<dbReference type="EMBL" id="CP011801">
    <property type="protein sequence ID" value="ALA60803.1"/>
    <property type="molecule type" value="Genomic_DNA"/>
</dbReference>
<dbReference type="RefSeq" id="WP_053381600.1">
    <property type="nucleotide sequence ID" value="NZ_CP011801.1"/>
</dbReference>
<dbReference type="Pfam" id="PF02636">
    <property type="entry name" value="Methyltransf_28"/>
    <property type="match status" value="1"/>
</dbReference>
<dbReference type="Proteomes" id="UP000069205">
    <property type="component" value="Chromosome"/>
</dbReference>
<dbReference type="GO" id="GO:0032259">
    <property type="term" value="P:methylation"/>
    <property type="evidence" value="ECO:0007669"/>
    <property type="project" value="UniProtKB-KW"/>
</dbReference>
<dbReference type="AlphaFoldDB" id="A0A0K2GIL4"/>
<sequence length="486" mass="54644">MLQDADALPQLIGDYKPLDQWQAHLNQLFYGLRGDRLRSYYQTFASADYRLAHALAADYFERVTKREKDGVRGKGVKGYADTPLPRDPATPLVIHEWGPGNGNLAACFLSHLKAIDKQGAVYPRVRYVLVDREQPVLDAAVAHPELAAHRDRVELLPASVEGLASVPDGTVDRIICNELWNDLPTKLMAKNAGDIEEEYLRPNLSESLHAKIDDWSTFVRAFEAKDVDTLKRFPPFLDDLVWEKEYRKVEWKDVPYRKTITEFLKPIDDQVLVPVNLGAFATIKEAKRLLAPGAVGFSSFDAGTVDMKVLNDPDKPCYGQFGGQYSFMINFPLVEAVAKHLGAAQIAVELQHEFVGRSLNTNVITLMDLLATHPSAGPKLQPWEQDRLALKTIKALNETYESPYARHLDFPLRKDMPAEERETLNGMLLSMKREGIPDTVAYITEEELTRAAKDLEDIGYDPDTVDIALTAPPSSIEYYHCSFSSR</sequence>
<keyword evidence="2" id="KW-0808">Transferase</keyword>
<name>A0A0K2GIL4_NITMO</name>
<dbReference type="OrthoDB" id="9764024at2"/>
<gene>
    <name evidence="3" type="ORF">NITMOv2_4428</name>
</gene>
<evidence type="ECO:0000313" key="4">
    <source>
        <dbReference type="Proteomes" id="UP000069205"/>
    </source>
</evidence>